<organism evidence="1 2">
    <name type="scientific">Mucuna pruriens</name>
    <name type="common">Velvet bean</name>
    <name type="synonym">Dolichos pruriens</name>
    <dbReference type="NCBI Taxonomy" id="157652"/>
    <lineage>
        <taxon>Eukaryota</taxon>
        <taxon>Viridiplantae</taxon>
        <taxon>Streptophyta</taxon>
        <taxon>Embryophyta</taxon>
        <taxon>Tracheophyta</taxon>
        <taxon>Spermatophyta</taxon>
        <taxon>Magnoliopsida</taxon>
        <taxon>eudicotyledons</taxon>
        <taxon>Gunneridae</taxon>
        <taxon>Pentapetalae</taxon>
        <taxon>rosids</taxon>
        <taxon>fabids</taxon>
        <taxon>Fabales</taxon>
        <taxon>Fabaceae</taxon>
        <taxon>Papilionoideae</taxon>
        <taxon>50 kb inversion clade</taxon>
        <taxon>NPAAA clade</taxon>
        <taxon>indigoferoid/millettioid clade</taxon>
        <taxon>Phaseoleae</taxon>
        <taxon>Mucuna</taxon>
    </lineage>
</organism>
<dbReference type="PANTHER" id="PTHR11439:SF440">
    <property type="entry name" value="INTEGRASE CATALYTIC DOMAIN-CONTAINING PROTEIN"/>
    <property type="match status" value="1"/>
</dbReference>
<evidence type="ECO:0008006" key="3">
    <source>
        <dbReference type="Google" id="ProtNLM"/>
    </source>
</evidence>
<evidence type="ECO:0000313" key="2">
    <source>
        <dbReference type="Proteomes" id="UP000257109"/>
    </source>
</evidence>
<gene>
    <name evidence="1" type="ORF">CR513_50030</name>
</gene>
<dbReference type="CDD" id="cd09272">
    <property type="entry name" value="RNase_HI_RT_Ty1"/>
    <property type="match status" value="1"/>
</dbReference>
<protein>
    <recommendedName>
        <fullName evidence="3">Reverse transcriptase Ty1/copia-type domain-containing protein</fullName>
    </recommendedName>
</protein>
<keyword evidence="2" id="KW-1185">Reference proteome</keyword>
<dbReference type="AlphaFoldDB" id="A0A371EXC3"/>
<feature type="non-terminal residue" evidence="1">
    <location>
        <position position="1"/>
    </location>
</feature>
<comment type="caution">
    <text evidence="1">The sequence shown here is derived from an EMBL/GenBank/DDBJ whole genome shotgun (WGS) entry which is preliminary data.</text>
</comment>
<dbReference type="STRING" id="157652.A0A371EXC3"/>
<proteinExistence type="predicted"/>
<dbReference type="PANTHER" id="PTHR11439">
    <property type="entry name" value="GAG-POL-RELATED RETROTRANSPOSON"/>
    <property type="match status" value="1"/>
</dbReference>
<sequence>MKALERNSTWYIVDKPKDKRAVDCGWIYTVKCKFDGTLDLYKARLVAKMNTVRNILFLTAHNNFMLKMLSCMDWKRKSIWRFSQNGVKNKVCKLKKVLYGLKQSPRTWFGRFTQLVNSMGYKQSGGNDEIKQLALKESLTTQFGMKELGKLKYFLGIVVAYSRKDIFISQRKYVLDLLKETKKLGCKTIGLPIEQNHKVGSEESPPIEVSILDIGGKTNIFISHKRPDIAYAISVVSQFMHNPHERHFQPLEIYTDVDYVGSITDRRSTFVTWRSKKQNIVDRSSVEAAFRAMTHDICDRLWTKIILDLKVKHEGPMKLL</sequence>
<dbReference type="Proteomes" id="UP000257109">
    <property type="component" value="Unassembled WGS sequence"/>
</dbReference>
<accession>A0A371EXC3</accession>
<reference evidence="1" key="1">
    <citation type="submission" date="2018-05" db="EMBL/GenBank/DDBJ databases">
        <title>Draft genome of Mucuna pruriens seed.</title>
        <authorList>
            <person name="Nnadi N.E."/>
            <person name="Vos R."/>
            <person name="Hasami M.H."/>
            <person name="Devisetty U.K."/>
            <person name="Aguiy J.C."/>
        </authorList>
    </citation>
    <scope>NUCLEOTIDE SEQUENCE [LARGE SCALE GENOMIC DNA]</scope>
    <source>
        <strain evidence="1">JCA_2017</strain>
    </source>
</reference>
<name>A0A371EXC3_MUCPR</name>
<evidence type="ECO:0000313" key="1">
    <source>
        <dbReference type="EMBL" id="RDX70700.1"/>
    </source>
</evidence>
<dbReference type="OrthoDB" id="128382at2759"/>
<dbReference type="EMBL" id="QJKJ01011601">
    <property type="protein sequence ID" value="RDX70700.1"/>
    <property type="molecule type" value="Genomic_DNA"/>
</dbReference>